<feature type="domain" description="GST N-terminal" evidence="2">
    <location>
        <begin position="5"/>
        <end position="85"/>
    </location>
</feature>
<evidence type="ECO:0000313" key="3">
    <source>
        <dbReference type="EMBL" id="CCG85021.1"/>
    </source>
</evidence>
<organism evidence="3 4">
    <name type="scientific">Taphrina deformans (strain PYCC 5710 / ATCC 11124 / CBS 356.35 / IMI 108563 / JCM 9778 / NBRC 8474)</name>
    <name type="common">Peach leaf curl fungus</name>
    <name type="synonym">Lalaria deformans</name>
    <dbReference type="NCBI Taxonomy" id="1097556"/>
    <lineage>
        <taxon>Eukaryota</taxon>
        <taxon>Fungi</taxon>
        <taxon>Dikarya</taxon>
        <taxon>Ascomycota</taxon>
        <taxon>Taphrinomycotina</taxon>
        <taxon>Taphrinomycetes</taxon>
        <taxon>Taphrinales</taxon>
        <taxon>Taphrinaceae</taxon>
        <taxon>Taphrina</taxon>
    </lineage>
</organism>
<feature type="non-terminal residue" evidence="3">
    <location>
        <position position="226"/>
    </location>
</feature>
<dbReference type="VEuPathDB" id="FungiDB:TAPDE_005601"/>
<dbReference type="Gene3D" id="3.40.30.10">
    <property type="entry name" value="Glutaredoxin"/>
    <property type="match status" value="1"/>
</dbReference>
<dbReference type="eggNOG" id="KOG0867">
    <property type="taxonomic scope" value="Eukaryota"/>
</dbReference>
<dbReference type="AlphaFoldDB" id="R4XGU9"/>
<keyword evidence="4" id="KW-1185">Reference proteome</keyword>
<dbReference type="STRING" id="1097556.R4XGU9"/>
<gene>
    <name evidence="3" type="ORF">TAPDE_005601</name>
</gene>
<evidence type="ECO:0000259" key="2">
    <source>
        <dbReference type="PROSITE" id="PS50404"/>
    </source>
</evidence>
<protein>
    <recommendedName>
        <fullName evidence="2">GST N-terminal domain-containing protein</fullName>
    </recommendedName>
</protein>
<evidence type="ECO:0000256" key="1">
    <source>
        <dbReference type="ARBA" id="ARBA00007409"/>
    </source>
</evidence>
<dbReference type="Pfam" id="PF13409">
    <property type="entry name" value="GST_N_2"/>
    <property type="match status" value="1"/>
</dbReference>
<sequence>MTGSTPKVTLYTLQNSQGFRILWMLHHLSIPHTTVCIRRNKERSYPDLKAVHPLGKSPVLVVDGVVTAESRLCAAEVSSLRPERLRKEGEEARADGYYAEFSTATMTLDSMLCLIFDIAHTSAPRLLQPLVGVLVRPLVRFMGKEMHEPLKMMHGHLSSNEWFGGKSLGVSDFMMSWPIDIVLHRGIIDLDDERWSNVGVWYRKITALESYQNALKEVGEQDLAHL</sequence>
<dbReference type="SUPFAM" id="SSF52833">
    <property type="entry name" value="Thioredoxin-like"/>
    <property type="match status" value="1"/>
</dbReference>
<comment type="similarity">
    <text evidence="1">Belongs to the GST superfamily.</text>
</comment>
<accession>R4XGU9</accession>
<dbReference type="PANTHER" id="PTHR44051">
    <property type="entry name" value="GLUTATHIONE S-TRANSFERASE-RELATED"/>
    <property type="match status" value="1"/>
</dbReference>
<name>R4XGU9_TAPDE</name>
<reference evidence="3 4" key="1">
    <citation type="journal article" date="2013" name="MBio">
        <title>Genome sequencing of the plant pathogen Taphrina deformans, the causal agent of peach leaf curl.</title>
        <authorList>
            <person name="Cisse O.H."/>
            <person name="Almeida J.M.G.C.F."/>
            <person name="Fonseca A."/>
            <person name="Kumar A.A."/>
            <person name="Salojaervi J."/>
            <person name="Overmyer K."/>
            <person name="Hauser P.M."/>
            <person name="Pagni M."/>
        </authorList>
    </citation>
    <scope>NUCLEOTIDE SEQUENCE [LARGE SCALE GENOMIC DNA]</scope>
    <source>
        <strain evidence="4">PYCC 5710 / ATCC 11124 / CBS 356.35 / IMI 108563 / JCM 9778 / NBRC 8474</strain>
    </source>
</reference>
<dbReference type="EMBL" id="CAHR02000387">
    <property type="protein sequence ID" value="CCG85021.1"/>
    <property type="molecule type" value="Genomic_DNA"/>
</dbReference>
<dbReference type="PANTHER" id="PTHR44051:SF9">
    <property type="entry name" value="GLUTATHIONE S-TRANSFERASE 1"/>
    <property type="match status" value="1"/>
</dbReference>
<comment type="caution">
    <text evidence="3">The sequence shown here is derived from an EMBL/GenBank/DDBJ whole genome shotgun (WGS) entry which is preliminary data.</text>
</comment>
<dbReference type="InterPro" id="IPR004045">
    <property type="entry name" value="Glutathione_S-Trfase_N"/>
</dbReference>
<dbReference type="CDD" id="cd03046">
    <property type="entry name" value="GST_N_GTT1_like"/>
    <property type="match status" value="1"/>
</dbReference>
<dbReference type="Proteomes" id="UP000013776">
    <property type="component" value="Unassembled WGS sequence"/>
</dbReference>
<dbReference type="InterPro" id="IPR036249">
    <property type="entry name" value="Thioredoxin-like_sf"/>
</dbReference>
<evidence type="ECO:0000313" key="4">
    <source>
        <dbReference type="Proteomes" id="UP000013776"/>
    </source>
</evidence>
<dbReference type="PROSITE" id="PS50404">
    <property type="entry name" value="GST_NTER"/>
    <property type="match status" value="1"/>
</dbReference>
<dbReference type="Gene3D" id="1.20.1050.10">
    <property type="match status" value="1"/>
</dbReference>
<dbReference type="InterPro" id="IPR036282">
    <property type="entry name" value="Glutathione-S-Trfase_C_sf"/>
</dbReference>
<dbReference type="OrthoDB" id="2098326at2759"/>
<proteinExistence type="inferred from homology"/>
<dbReference type="SUPFAM" id="SSF47616">
    <property type="entry name" value="GST C-terminal domain-like"/>
    <property type="match status" value="1"/>
</dbReference>